<keyword evidence="3" id="KW-1185">Reference proteome</keyword>
<keyword evidence="1" id="KW-0812">Transmembrane</keyword>
<gene>
    <name evidence="2" type="ORF">SAMN02745163_03769</name>
</gene>
<name>A0A1M6SC86_9CLOT</name>
<dbReference type="STRING" id="1121302.SAMN02745163_03769"/>
<evidence type="ECO:0000256" key="1">
    <source>
        <dbReference type="SAM" id="Phobius"/>
    </source>
</evidence>
<dbReference type="AlphaFoldDB" id="A0A1M6SC86"/>
<keyword evidence="1" id="KW-0472">Membrane</keyword>
<accession>A0A1M6SC86</accession>
<dbReference type="RefSeq" id="WP_200802916.1">
    <property type="nucleotide sequence ID" value="NZ_FQZB01000017.1"/>
</dbReference>
<evidence type="ECO:0000313" key="2">
    <source>
        <dbReference type="EMBL" id="SHK42249.1"/>
    </source>
</evidence>
<dbReference type="Proteomes" id="UP000184310">
    <property type="component" value="Unassembled WGS sequence"/>
</dbReference>
<feature type="transmembrane region" description="Helical" evidence="1">
    <location>
        <begin position="12"/>
        <end position="31"/>
    </location>
</feature>
<proteinExistence type="predicted"/>
<organism evidence="2 3">
    <name type="scientific">Clostridium cavendishii DSM 21758</name>
    <dbReference type="NCBI Taxonomy" id="1121302"/>
    <lineage>
        <taxon>Bacteria</taxon>
        <taxon>Bacillati</taxon>
        <taxon>Bacillota</taxon>
        <taxon>Clostridia</taxon>
        <taxon>Eubacteriales</taxon>
        <taxon>Clostridiaceae</taxon>
        <taxon>Clostridium</taxon>
    </lineage>
</organism>
<dbReference type="EMBL" id="FQZB01000017">
    <property type="protein sequence ID" value="SHK42249.1"/>
    <property type="molecule type" value="Genomic_DNA"/>
</dbReference>
<protein>
    <submittedName>
        <fullName evidence="2">Uncharacterized protein</fullName>
    </submittedName>
</protein>
<evidence type="ECO:0000313" key="3">
    <source>
        <dbReference type="Proteomes" id="UP000184310"/>
    </source>
</evidence>
<sequence>MKEIFEQYGSVIIAAVAISALVAIIVVLLSTDGVVATSFKNLVDEFFKRAASTITG</sequence>
<reference evidence="2 3" key="1">
    <citation type="submission" date="2016-11" db="EMBL/GenBank/DDBJ databases">
        <authorList>
            <person name="Jaros S."/>
            <person name="Januszkiewicz K."/>
            <person name="Wedrychowicz H."/>
        </authorList>
    </citation>
    <scope>NUCLEOTIDE SEQUENCE [LARGE SCALE GENOMIC DNA]</scope>
    <source>
        <strain evidence="2 3">DSM 21758</strain>
    </source>
</reference>
<keyword evidence="1" id="KW-1133">Transmembrane helix</keyword>